<dbReference type="Proteomes" id="UP000507245">
    <property type="component" value="Unassembled WGS sequence"/>
</dbReference>
<evidence type="ECO:0000256" key="1">
    <source>
        <dbReference type="SAM" id="MobiDB-lite"/>
    </source>
</evidence>
<organism evidence="3 5">
    <name type="scientific">Prunus armeniaca</name>
    <name type="common">Apricot</name>
    <name type="synonym">Armeniaca vulgaris</name>
    <dbReference type="NCBI Taxonomy" id="36596"/>
    <lineage>
        <taxon>Eukaryota</taxon>
        <taxon>Viridiplantae</taxon>
        <taxon>Streptophyta</taxon>
        <taxon>Embryophyta</taxon>
        <taxon>Tracheophyta</taxon>
        <taxon>Spermatophyta</taxon>
        <taxon>Magnoliopsida</taxon>
        <taxon>eudicotyledons</taxon>
        <taxon>Gunneridae</taxon>
        <taxon>Pentapetalae</taxon>
        <taxon>rosids</taxon>
        <taxon>fabids</taxon>
        <taxon>Rosales</taxon>
        <taxon>Rosaceae</taxon>
        <taxon>Amygdaloideae</taxon>
        <taxon>Amygdaleae</taxon>
        <taxon>Prunus</taxon>
    </lineage>
</organism>
<keyword evidence="5" id="KW-1185">Reference proteome</keyword>
<evidence type="ECO:0000313" key="4">
    <source>
        <dbReference type="Proteomes" id="UP000507222"/>
    </source>
</evidence>
<gene>
    <name evidence="2" type="ORF">CURHAP_LOCUS22837</name>
    <name evidence="3" type="ORF">ORAREDHAP_LOCUS22604</name>
</gene>
<feature type="region of interest" description="Disordered" evidence="1">
    <location>
        <begin position="1"/>
        <end position="68"/>
    </location>
</feature>
<feature type="compositionally biased region" description="Basic and acidic residues" evidence="1">
    <location>
        <begin position="29"/>
        <end position="43"/>
    </location>
</feature>
<evidence type="ECO:0000313" key="2">
    <source>
        <dbReference type="EMBL" id="CAB4274355.1"/>
    </source>
</evidence>
<dbReference type="AlphaFoldDB" id="A0A6J5WT35"/>
<sequence length="68" mass="7252">MEDNRVKPASSTVDDHATPPSNLVCPSPGEDKPETSKYDHEKTLISASSASTPLEEGSQGANRKKQKA</sequence>
<reference evidence="3 4" key="2">
    <citation type="submission" date="2020-05" db="EMBL/GenBank/DDBJ databases">
        <authorList>
            <person name="Campoy J."/>
            <person name="Schneeberger K."/>
            <person name="Spophaly S."/>
        </authorList>
    </citation>
    <scope>NUCLEOTIDE SEQUENCE [LARGE SCALE GENOMIC DNA]</scope>
    <source>
        <strain evidence="3">PruArmRojPasFocal</strain>
    </source>
</reference>
<proteinExistence type="predicted"/>
<protein>
    <submittedName>
        <fullName evidence="3">Uncharacterized protein</fullName>
    </submittedName>
</protein>
<dbReference type="Proteomes" id="UP000507222">
    <property type="component" value="Unassembled WGS sequence"/>
</dbReference>
<accession>A0A6J5WT35</accession>
<dbReference type="EMBL" id="CAEKDK010000003">
    <property type="protein sequence ID" value="CAB4274355.1"/>
    <property type="molecule type" value="Genomic_DNA"/>
</dbReference>
<name>A0A6J5WT35_PRUAR</name>
<evidence type="ECO:0000313" key="5">
    <source>
        <dbReference type="Proteomes" id="UP000507245"/>
    </source>
</evidence>
<reference evidence="5" key="1">
    <citation type="journal article" date="2020" name="Genome Biol.">
        <title>Gamete binning: chromosome-level and haplotype-resolved genome assembly enabled by high-throughput single-cell sequencing of gamete genomes.</title>
        <authorList>
            <person name="Campoy J.A."/>
            <person name="Sun H."/>
            <person name="Goel M."/>
            <person name="Jiao W.-B."/>
            <person name="Folz-Donahue K."/>
            <person name="Wang N."/>
            <person name="Rubio M."/>
            <person name="Liu C."/>
            <person name="Kukat C."/>
            <person name="Ruiz D."/>
            <person name="Huettel B."/>
            <person name="Schneeberger K."/>
        </authorList>
    </citation>
    <scope>NUCLEOTIDE SEQUENCE [LARGE SCALE GENOMIC DNA]</scope>
    <source>
        <strain evidence="5">cv. Rojo Pasion</strain>
    </source>
</reference>
<evidence type="ECO:0000313" key="3">
    <source>
        <dbReference type="EMBL" id="CAB4304830.1"/>
    </source>
</evidence>
<dbReference type="EMBL" id="CAEKKB010000003">
    <property type="protein sequence ID" value="CAB4304830.1"/>
    <property type="molecule type" value="Genomic_DNA"/>
</dbReference>